<evidence type="ECO:0000313" key="2">
    <source>
        <dbReference type="Proteomes" id="UP000593802"/>
    </source>
</evidence>
<dbReference type="AlphaFoldDB" id="A0A7I8DDU1"/>
<reference evidence="1 2" key="1">
    <citation type="submission" date="2020-08" db="EMBL/GenBank/DDBJ databases">
        <title>Complete Genome Sequence of Effusibacillus dendaii Strain skT53, Isolated from Farmland soil.</title>
        <authorList>
            <person name="Konishi T."/>
            <person name="Kawasaki H."/>
        </authorList>
    </citation>
    <scope>NUCLEOTIDE SEQUENCE [LARGE SCALE GENOMIC DNA]</scope>
    <source>
        <strain evidence="2">skT53</strain>
    </source>
</reference>
<sequence>MNEKQFTQTCIVCSKPSAEGIRIWNQFVCVSCERDIVKTEVEDAKYNFYIERMKKIWLDQIS</sequence>
<organism evidence="1 2">
    <name type="scientific">Effusibacillus dendaii</name>
    <dbReference type="NCBI Taxonomy" id="2743772"/>
    <lineage>
        <taxon>Bacteria</taxon>
        <taxon>Bacillati</taxon>
        <taxon>Bacillota</taxon>
        <taxon>Bacilli</taxon>
        <taxon>Bacillales</taxon>
        <taxon>Alicyclobacillaceae</taxon>
        <taxon>Effusibacillus</taxon>
    </lineage>
</organism>
<gene>
    <name evidence="1" type="ORF">skT53_24270</name>
</gene>
<dbReference type="InterPro" id="IPR019700">
    <property type="entry name" value="Sigma-G_inhibitor_Gin"/>
</dbReference>
<dbReference type="RefSeq" id="WP_200757433.1">
    <property type="nucleotide sequence ID" value="NZ_AP023366.1"/>
</dbReference>
<accession>A0A7I8DDU1</accession>
<dbReference type="KEGG" id="eff:skT53_24270"/>
<evidence type="ECO:0008006" key="3">
    <source>
        <dbReference type="Google" id="ProtNLM"/>
    </source>
</evidence>
<dbReference type="Proteomes" id="UP000593802">
    <property type="component" value="Chromosome"/>
</dbReference>
<proteinExistence type="predicted"/>
<dbReference type="EMBL" id="AP023366">
    <property type="protein sequence ID" value="BCJ87442.1"/>
    <property type="molecule type" value="Genomic_DNA"/>
</dbReference>
<keyword evidence="2" id="KW-1185">Reference proteome</keyword>
<name>A0A7I8DDU1_9BACL</name>
<dbReference type="Pfam" id="PF10764">
    <property type="entry name" value="Gin"/>
    <property type="match status" value="1"/>
</dbReference>
<protein>
    <recommendedName>
        <fullName evidence="3">Inhibitor of sigma-G Gin</fullName>
    </recommendedName>
</protein>
<evidence type="ECO:0000313" key="1">
    <source>
        <dbReference type="EMBL" id="BCJ87442.1"/>
    </source>
</evidence>